<dbReference type="STRING" id="82801.SAMN04488506_1002"/>
<reference evidence="1 2" key="1">
    <citation type="submission" date="2016-10" db="EMBL/GenBank/DDBJ databases">
        <authorList>
            <person name="de Groot N.N."/>
        </authorList>
    </citation>
    <scope>NUCLEOTIDE SEQUENCE [LARGE SCALE GENOMIC DNA]</scope>
    <source>
        <strain evidence="1 2">DSM 20581</strain>
    </source>
</reference>
<evidence type="ECO:0000313" key="1">
    <source>
        <dbReference type="EMBL" id="SFQ21483.1"/>
    </source>
</evidence>
<protein>
    <submittedName>
        <fullName evidence="1">Uncharacterized protein</fullName>
    </submittedName>
</protein>
<dbReference type="OrthoDB" id="2301034at2"/>
<dbReference type="Proteomes" id="UP000199136">
    <property type="component" value="Unassembled WGS sequence"/>
</dbReference>
<proteinExistence type="predicted"/>
<name>A0A1I5WNW1_9LACT</name>
<accession>A0A1I5WNW1</accession>
<dbReference type="RefSeq" id="WP_092480056.1">
    <property type="nucleotide sequence ID" value="NZ_CP126128.1"/>
</dbReference>
<organism evidence="1 2">
    <name type="scientific">Desemzia incerta</name>
    <dbReference type="NCBI Taxonomy" id="82801"/>
    <lineage>
        <taxon>Bacteria</taxon>
        <taxon>Bacillati</taxon>
        <taxon>Bacillota</taxon>
        <taxon>Bacilli</taxon>
        <taxon>Lactobacillales</taxon>
        <taxon>Carnobacteriaceae</taxon>
        <taxon>Desemzia</taxon>
    </lineage>
</organism>
<sequence length="157" mass="18140">MQKEMMALQLFFRNGDTLIINREVIGDLWIKQVTTSYGRINGSDFQEIHPCQSFKIELLPEADRVDSENINLGSLEVGMFERIKKYSDIETMDILYKNPTGNEADMIQSERIYFPYEAQDVDGLDNKHQSTHMGENGHLYVLIDPSKTVTEVFESIR</sequence>
<keyword evidence="2" id="KW-1185">Reference proteome</keyword>
<evidence type="ECO:0000313" key="2">
    <source>
        <dbReference type="Proteomes" id="UP000199136"/>
    </source>
</evidence>
<gene>
    <name evidence="1" type="ORF">SAMN04488506_1002</name>
</gene>
<dbReference type="EMBL" id="FOXW01000003">
    <property type="protein sequence ID" value="SFQ21483.1"/>
    <property type="molecule type" value="Genomic_DNA"/>
</dbReference>
<dbReference type="AlphaFoldDB" id="A0A1I5WNW1"/>